<dbReference type="EMBL" id="JBBPFD010000007">
    <property type="protein sequence ID" value="KAK7919441.1"/>
    <property type="molecule type" value="Genomic_DNA"/>
</dbReference>
<gene>
    <name evidence="1" type="ORF">WMY93_010725</name>
</gene>
<reference evidence="2" key="1">
    <citation type="submission" date="2024-04" db="EMBL/GenBank/DDBJ databases">
        <title>Salinicola lusitanus LLJ914,a marine bacterium isolated from the Okinawa Trough.</title>
        <authorList>
            <person name="Li J."/>
        </authorList>
    </citation>
    <scope>NUCLEOTIDE SEQUENCE [LARGE SCALE GENOMIC DNA]</scope>
</reference>
<keyword evidence="2" id="KW-1185">Reference proteome</keyword>
<organism evidence="1 2">
    <name type="scientific">Mugilogobius chulae</name>
    <name type="common">yellowstripe goby</name>
    <dbReference type="NCBI Taxonomy" id="88201"/>
    <lineage>
        <taxon>Eukaryota</taxon>
        <taxon>Metazoa</taxon>
        <taxon>Chordata</taxon>
        <taxon>Craniata</taxon>
        <taxon>Vertebrata</taxon>
        <taxon>Euteleostomi</taxon>
        <taxon>Actinopterygii</taxon>
        <taxon>Neopterygii</taxon>
        <taxon>Teleostei</taxon>
        <taxon>Neoteleostei</taxon>
        <taxon>Acanthomorphata</taxon>
        <taxon>Gobiaria</taxon>
        <taxon>Gobiiformes</taxon>
        <taxon>Gobioidei</taxon>
        <taxon>Gobiidae</taxon>
        <taxon>Gobionellinae</taxon>
        <taxon>Mugilogobius</taxon>
    </lineage>
</organism>
<dbReference type="Proteomes" id="UP001460270">
    <property type="component" value="Unassembled WGS sequence"/>
</dbReference>
<dbReference type="AlphaFoldDB" id="A0AAW0PDU2"/>
<accession>A0AAW0PDU2</accession>
<proteinExistence type="predicted"/>
<evidence type="ECO:0000313" key="1">
    <source>
        <dbReference type="EMBL" id="KAK7919441.1"/>
    </source>
</evidence>
<comment type="caution">
    <text evidence="1">The sequence shown here is derived from an EMBL/GenBank/DDBJ whole genome shotgun (WGS) entry which is preliminary data.</text>
</comment>
<name>A0AAW0PDU2_9GOBI</name>
<sequence>MESGHLYLGQQMCDSLKDAAVGMILSLGQQDKIGRPTVNLHLNLALLDT</sequence>
<protein>
    <submittedName>
        <fullName evidence="1">Uncharacterized protein</fullName>
    </submittedName>
</protein>
<evidence type="ECO:0000313" key="2">
    <source>
        <dbReference type="Proteomes" id="UP001460270"/>
    </source>
</evidence>